<dbReference type="GO" id="GO:0016810">
    <property type="term" value="F:hydrolase activity, acting on carbon-nitrogen (but not peptide) bonds"/>
    <property type="evidence" value="ECO:0007669"/>
    <property type="project" value="InterPro"/>
</dbReference>
<dbReference type="AlphaFoldDB" id="A0A5S4H3R4"/>
<keyword evidence="2" id="KW-0378">Hydrolase</keyword>
<dbReference type="SUPFAM" id="SSF51556">
    <property type="entry name" value="Metallo-dependent hydrolases"/>
    <property type="match status" value="1"/>
</dbReference>
<dbReference type="Pfam" id="PF07969">
    <property type="entry name" value="Amidohydro_3"/>
    <property type="match status" value="1"/>
</dbReference>
<dbReference type="CDD" id="cd01300">
    <property type="entry name" value="YtcJ_like"/>
    <property type="match status" value="1"/>
</dbReference>
<dbReference type="InterPro" id="IPR011059">
    <property type="entry name" value="Metal-dep_hydrolase_composite"/>
</dbReference>
<dbReference type="InterPro" id="IPR033932">
    <property type="entry name" value="YtcJ-like"/>
</dbReference>
<reference evidence="2 3" key="1">
    <citation type="submission" date="2019-05" db="EMBL/GenBank/DDBJ databases">
        <title>Draft genome sequence of Nonomuraea zeae DSM 100528.</title>
        <authorList>
            <person name="Saricaoglu S."/>
            <person name="Isik K."/>
        </authorList>
    </citation>
    <scope>NUCLEOTIDE SEQUENCE [LARGE SCALE GENOMIC DNA]</scope>
    <source>
        <strain evidence="2 3">DSM 100528</strain>
    </source>
</reference>
<dbReference type="PANTHER" id="PTHR22642:SF2">
    <property type="entry name" value="PROTEIN LONG AFTER FAR-RED 3"/>
    <property type="match status" value="1"/>
</dbReference>
<dbReference type="OrthoDB" id="3173428at2"/>
<dbReference type="Proteomes" id="UP000306628">
    <property type="component" value="Unassembled WGS sequence"/>
</dbReference>
<dbReference type="InterPro" id="IPR032466">
    <property type="entry name" value="Metal_Hydrolase"/>
</dbReference>
<sequence length="534" mass="56720">MPTVTPASLRVTLSIRVYRNATIRTGAEGRTPAQAMAVDGEHLVAVGSEAEVREVAGHGAALVDLEGAAVLPGLYDAHIHTAQYAHSLGAIDLREVRSLAEALTMIGEHVARLRPGGWLFGGRWNSNTWDPPAQPDRYALDSVSAGLPIALPNIDGHTVWANSAALRLAGIDASTPDPVGGEIVRDADGEPTGILRESASYPLRALMVSGDLSDKLRLAQDELLALGLTSVHDIDGEDCRDAYLRLRDAGELKIRVHKAIPAVHLEAAIAEGRRTGQGDDWIRTGPVKIFSDGALGSHTCHMSEAFQGDAGNLGIAVTPYDDLVRLFRTAVDGGVAIATHAIGDQANHLVLDAFEAIGRTPGLRHRIEHAQHLRRADLTRMARLGVVASMQPVHCTSDIDLVDSLLAGQDLASYAWRGMLNAGVALAFGSDAPVEHPDPFAALYAAVTRTRQDGTPAGGWQPEQRLSMAEAITAHTLGAAYAAGEQDRKGVLAPGMLADFIAVDTDPYLESPDAVLRTKVITTVVGGEVRWQRS</sequence>
<name>A0A5S4H3R4_9ACTN</name>
<feature type="domain" description="Amidohydrolase 3" evidence="1">
    <location>
        <begin position="62"/>
        <end position="529"/>
    </location>
</feature>
<evidence type="ECO:0000259" key="1">
    <source>
        <dbReference type="Pfam" id="PF07969"/>
    </source>
</evidence>
<protein>
    <submittedName>
        <fullName evidence="2">Amidohydrolase</fullName>
    </submittedName>
</protein>
<gene>
    <name evidence="2" type="ORF">ETD85_00545</name>
</gene>
<dbReference type="InterPro" id="IPR013108">
    <property type="entry name" value="Amidohydro_3"/>
</dbReference>
<proteinExistence type="predicted"/>
<keyword evidence="3" id="KW-1185">Reference proteome</keyword>
<dbReference type="Gene3D" id="3.20.20.140">
    <property type="entry name" value="Metal-dependent hydrolases"/>
    <property type="match status" value="1"/>
</dbReference>
<dbReference type="Gene3D" id="2.30.40.10">
    <property type="entry name" value="Urease, subunit C, domain 1"/>
    <property type="match status" value="1"/>
</dbReference>
<dbReference type="PANTHER" id="PTHR22642">
    <property type="entry name" value="IMIDAZOLONEPROPIONASE"/>
    <property type="match status" value="1"/>
</dbReference>
<dbReference type="EMBL" id="VCKX01000001">
    <property type="protein sequence ID" value="TMR39898.1"/>
    <property type="molecule type" value="Genomic_DNA"/>
</dbReference>
<dbReference type="SUPFAM" id="SSF51338">
    <property type="entry name" value="Composite domain of metallo-dependent hydrolases"/>
    <property type="match status" value="1"/>
</dbReference>
<accession>A0A5S4H3R4</accession>
<evidence type="ECO:0000313" key="3">
    <source>
        <dbReference type="Proteomes" id="UP000306628"/>
    </source>
</evidence>
<organism evidence="2 3">
    <name type="scientific">Nonomuraea zeae</name>
    <dbReference type="NCBI Taxonomy" id="1642303"/>
    <lineage>
        <taxon>Bacteria</taxon>
        <taxon>Bacillati</taxon>
        <taxon>Actinomycetota</taxon>
        <taxon>Actinomycetes</taxon>
        <taxon>Streptosporangiales</taxon>
        <taxon>Streptosporangiaceae</taxon>
        <taxon>Nonomuraea</taxon>
    </lineage>
</organism>
<evidence type="ECO:0000313" key="2">
    <source>
        <dbReference type="EMBL" id="TMR39898.1"/>
    </source>
</evidence>
<comment type="caution">
    <text evidence="2">The sequence shown here is derived from an EMBL/GenBank/DDBJ whole genome shotgun (WGS) entry which is preliminary data.</text>
</comment>
<dbReference type="Gene3D" id="3.10.310.70">
    <property type="match status" value="1"/>
</dbReference>